<dbReference type="Proteomes" id="UP000299102">
    <property type="component" value="Unassembled WGS sequence"/>
</dbReference>
<keyword evidence="3" id="KW-1185">Reference proteome</keyword>
<accession>A0A4C1WAR3</accession>
<proteinExistence type="predicted"/>
<feature type="compositionally biased region" description="Basic and acidic residues" evidence="1">
    <location>
        <begin position="31"/>
        <end position="46"/>
    </location>
</feature>
<protein>
    <submittedName>
        <fullName evidence="2">Uncharacterized protein</fullName>
    </submittedName>
</protein>
<reference evidence="2 3" key="1">
    <citation type="journal article" date="2019" name="Commun. Biol.">
        <title>The bagworm genome reveals a unique fibroin gene that provides high tensile strength.</title>
        <authorList>
            <person name="Kono N."/>
            <person name="Nakamura H."/>
            <person name="Ohtoshi R."/>
            <person name="Tomita M."/>
            <person name="Numata K."/>
            <person name="Arakawa K."/>
        </authorList>
    </citation>
    <scope>NUCLEOTIDE SEQUENCE [LARGE SCALE GENOMIC DNA]</scope>
</reference>
<organism evidence="2 3">
    <name type="scientific">Eumeta variegata</name>
    <name type="common">Bagworm moth</name>
    <name type="synonym">Eumeta japonica</name>
    <dbReference type="NCBI Taxonomy" id="151549"/>
    <lineage>
        <taxon>Eukaryota</taxon>
        <taxon>Metazoa</taxon>
        <taxon>Ecdysozoa</taxon>
        <taxon>Arthropoda</taxon>
        <taxon>Hexapoda</taxon>
        <taxon>Insecta</taxon>
        <taxon>Pterygota</taxon>
        <taxon>Neoptera</taxon>
        <taxon>Endopterygota</taxon>
        <taxon>Lepidoptera</taxon>
        <taxon>Glossata</taxon>
        <taxon>Ditrysia</taxon>
        <taxon>Tineoidea</taxon>
        <taxon>Psychidae</taxon>
        <taxon>Oiketicinae</taxon>
        <taxon>Eumeta</taxon>
    </lineage>
</organism>
<evidence type="ECO:0000313" key="2">
    <source>
        <dbReference type="EMBL" id="GBP47224.1"/>
    </source>
</evidence>
<comment type="caution">
    <text evidence="2">The sequence shown here is derived from an EMBL/GenBank/DDBJ whole genome shotgun (WGS) entry which is preliminary data.</text>
</comment>
<evidence type="ECO:0000256" key="1">
    <source>
        <dbReference type="SAM" id="MobiDB-lite"/>
    </source>
</evidence>
<feature type="region of interest" description="Disordered" evidence="1">
    <location>
        <begin position="1"/>
        <end position="46"/>
    </location>
</feature>
<gene>
    <name evidence="2" type="ORF">EVAR_20228_1</name>
</gene>
<dbReference type="EMBL" id="BGZK01000498">
    <property type="protein sequence ID" value="GBP47224.1"/>
    <property type="molecule type" value="Genomic_DNA"/>
</dbReference>
<name>A0A4C1WAR3_EUMVA</name>
<evidence type="ECO:0000313" key="3">
    <source>
        <dbReference type="Proteomes" id="UP000299102"/>
    </source>
</evidence>
<dbReference type="AlphaFoldDB" id="A0A4C1WAR3"/>
<sequence length="102" mass="11225">MPARHLTEAAAPARRRARERPPSAVTPSRARPAEASDCQPDRDKSEIGIGIIGDSVIGLYKRTFFVHAGEVVGKKGESQYDRALLTRLASFPKVQEREPKTV</sequence>